<sequence>MTVKEGSLAGKFALVSGSSLGLGAAIARELFRRGASVAINYPYPSEEANAVKVLAPNQLSVAFEADLSTEDGPCVLADAAGQTFGQTDILVNCVGINRPMSLDDPDEEKVQATWNSIINLNARGTFFLTRAAPTETQRGRTVVATTTPNASRKHCQSMSHAADNLM</sequence>
<dbReference type="InterPro" id="IPR002347">
    <property type="entry name" value="SDR_fam"/>
</dbReference>
<dbReference type="InterPro" id="IPR036291">
    <property type="entry name" value="NAD(P)-bd_dom_sf"/>
</dbReference>
<evidence type="ECO:0000256" key="1">
    <source>
        <dbReference type="ARBA" id="ARBA00006484"/>
    </source>
</evidence>
<dbReference type="PANTHER" id="PTHR48107">
    <property type="entry name" value="NADPH-DEPENDENT ALDEHYDE REDUCTASE-LIKE PROTEIN, CHLOROPLASTIC-RELATED"/>
    <property type="match status" value="1"/>
</dbReference>
<dbReference type="Proteomes" id="UP000774617">
    <property type="component" value="Unassembled WGS sequence"/>
</dbReference>
<evidence type="ECO:0000313" key="3">
    <source>
        <dbReference type="EMBL" id="KAH7039457.1"/>
    </source>
</evidence>
<evidence type="ECO:0008006" key="5">
    <source>
        <dbReference type="Google" id="ProtNLM"/>
    </source>
</evidence>
<gene>
    <name evidence="3" type="ORF">B0J12DRAFT_580359</name>
</gene>
<reference evidence="3 4" key="1">
    <citation type="journal article" date="2021" name="Nat. Commun.">
        <title>Genetic determinants of endophytism in the Arabidopsis root mycobiome.</title>
        <authorList>
            <person name="Mesny F."/>
            <person name="Miyauchi S."/>
            <person name="Thiergart T."/>
            <person name="Pickel B."/>
            <person name="Atanasova L."/>
            <person name="Karlsson M."/>
            <person name="Huettel B."/>
            <person name="Barry K.W."/>
            <person name="Haridas S."/>
            <person name="Chen C."/>
            <person name="Bauer D."/>
            <person name="Andreopoulos W."/>
            <person name="Pangilinan J."/>
            <person name="LaButti K."/>
            <person name="Riley R."/>
            <person name="Lipzen A."/>
            <person name="Clum A."/>
            <person name="Drula E."/>
            <person name="Henrissat B."/>
            <person name="Kohler A."/>
            <person name="Grigoriev I.V."/>
            <person name="Martin F.M."/>
            <person name="Hacquard S."/>
        </authorList>
    </citation>
    <scope>NUCLEOTIDE SEQUENCE [LARGE SCALE GENOMIC DNA]</scope>
    <source>
        <strain evidence="3 4">MPI-SDFR-AT-0080</strain>
    </source>
</reference>
<accession>A0ABQ8G0M6</accession>
<dbReference type="Gene3D" id="3.40.50.720">
    <property type="entry name" value="NAD(P)-binding Rossmann-like Domain"/>
    <property type="match status" value="1"/>
</dbReference>
<dbReference type="Pfam" id="PF00106">
    <property type="entry name" value="adh_short"/>
    <property type="match status" value="1"/>
</dbReference>
<keyword evidence="4" id="KW-1185">Reference proteome</keyword>
<keyword evidence="2" id="KW-0560">Oxidoreductase</keyword>
<proteinExistence type="inferred from homology"/>
<dbReference type="SUPFAM" id="SSF51735">
    <property type="entry name" value="NAD(P)-binding Rossmann-fold domains"/>
    <property type="match status" value="1"/>
</dbReference>
<name>A0ABQ8G0M6_9PEZI</name>
<evidence type="ECO:0000256" key="2">
    <source>
        <dbReference type="ARBA" id="ARBA00023002"/>
    </source>
</evidence>
<dbReference type="EMBL" id="JAGTJR010000029">
    <property type="protein sequence ID" value="KAH7039457.1"/>
    <property type="molecule type" value="Genomic_DNA"/>
</dbReference>
<comment type="caution">
    <text evidence="3">The sequence shown here is derived from an EMBL/GenBank/DDBJ whole genome shotgun (WGS) entry which is preliminary data.</text>
</comment>
<dbReference type="PRINTS" id="PR00081">
    <property type="entry name" value="GDHRDH"/>
</dbReference>
<protein>
    <recommendedName>
        <fullName evidence="5">Short-chain dehydrogenase/reductase SDR</fullName>
    </recommendedName>
</protein>
<organism evidence="3 4">
    <name type="scientific">Macrophomina phaseolina</name>
    <dbReference type="NCBI Taxonomy" id="35725"/>
    <lineage>
        <taxon>Eukaryota</taxon>
        <taxon>Fungi</taxon>
        <taxon>Dikarya</taxon>
        <taxon>Ascomycota</taxon>
        <taxon>Pezizomycotina</taxon>
        <taxon>Dothideomycetes</taxon>
        <taxon>Dothideomycetes incertae sedis</taxon>
        <taxon>Botryosphaeriales</taxon>
        <taxon>Botryosphaeriaceae</taxon>
        <taxon>Macrophomina</taxon>
    </lineage>
</organism>
<evidence type="ECO:0000313" key="4">
    <source>
        <dbReference type="Proteomes" id="UP000774617"/>
    </source>
</evidence>
<comment type="similarity">
    <text evidence="1">Belongs to the short-chain dehydrogenases/reductases (SDR) family.</text>
</comment>
<dbReference type="PANTHER" id="PTHR48107:SF7">
    <property type="entry name" value="RE15974P"/>
    <property type="match status" value="1"/>
</dbReference>